<dbReference type="Gene3D" id="3.10.180.10">
    <property type="entry name" value="2,3-Dihydroxybiphenyl 1,2-Dioxygenase, domain 1"/>
    <property type="match status" value="1"/>
</dbReference>
<dbReference type="PANTHER" id="PTHR46142:SF3">
    <property type="entry name" value="F18B13.24 PROTEIN"/>
    <property type="match status" value="1"/>
</dbReference>
<dbReference type="Pfam" id="PF00903">
    <property type="entry name" value="Glyoxalase"/>
    <property type="match status" value="1"/>
</dbReference>
<organism evidence="3 4">
    <name type="scientific">Rosa chinensis</name>
    <name type="common">China rose</name>
    <dbReference type="NCBI Taxonomy" id="74649"/>
    <lineage>
        <taxon>Eukaryota</taxon>
        <taxon>Viridiplantae</taxon>
        <taxon>Streptophyta</taxon>
        <taxon>Embryophyta</taxon>
        <taxon>Tracheophyta</taxon>
        <taxon>Spermatophyta</taxon>
        <taxon>Magnoliopsida</taxon>
        <taxon>eudicotyledons</taxon>
        <taxon>Gunneridae</taxon>
        <taxon>Pentapetalae</taxon>
        <taxon>rosids</taxon>
        <taxon>fabids</taxon>
        <taxon>Rosales</taxon>
        <taxon>Rosaceae</taxon>
        <taxon>Rosoideae</taxon>
        <taxon>Rosoideae incertae sedis</taxon>
        <taxon>Rosa</taxon>
    </lineage>
</organism>
<sequence>MFPSESLASLPLSLSLLFLIIMKEIVENLLHLKCLNHISLICRSVEESIDFYQNVLGFVSVRMPGSFDFYGASLFGYRIGIRIHLLQSESRKICPRKLKLKPKGGKWIEKRRQPRIVRWF</sequence>
<evidence type="ECO:0000313" key="3">
    <source>
        <dbReference type="EMBL" id="PRQ42532.1"/>
    </source>
</evidence>
<dbReference type="InterPro" id="IPR029068">
    <property type="entry name" value="Glyas_Bleomycin-R_OHBP_Dase"/>
</dbReference>
<name>A0A2P6R802_ROSCH</name>
<evidence type="ECO:0000259" key="2">
    <source>
        <dbReference type="Pfam" id="PF00903"/>
    </source>
</evidence>
<proteinExistence type="predicted"/>
<dbReference type="EMBL" id="PDCK01000041">
    <property type="protein sequence ID" value="PRQ42532.1"/>
    <property type="molecule type" value="Genomic_DNA"/>
</dbReference>
<reference evidence="3 4" key="1">
    <citation type="journal article" date="2018" name="Nat. Genet.">
        <title>The Rosa genome provides new insights in the design of modern roses.</title>
        <authorList>
            <person name="Bendahmane M."/>
        </authorList>
    </citation>
    <scope>NUCLEOTIDE SEQUENCE [LARGE SCALE GENOMIC DNA]</scope>
    <source>
        <strain evidence="4">cv. Old Blush</strain>
    </source>
</reference>
<evidence type="ECO:0000313" key="4">
    <source>
        <dbReference type="Proteomes" id="UP000238479"/>
    </source>
</evidence>
<dbReference type="Gramene" id="PRQ42532">
    <property type="protein sequence ID" value="PRQ42532"/>
    <property type="gene ID" value="RchiOBHm_Chr3g0458691"/>
</dbReference>
<comment type="caution">
    <text evidence="3">The sequence shown here is derived from an EMBL/GenBank/DDBJ whole genome shotgun (WGS) entry which is preliminary data.</text>
</comment>
<gene>
    <name evidence="3" type="ORF">RchiOBHm_Chr3g0458691</name>
</gene>
<dbReference type="STRING" id="74649.A0A2P6R802"/>
<keyword evidence="3" id="KW-0560">Oxidoreductase</keyword>
<dbReference type="PANTHER" id="PTHR46142">
    <property type="match status" value="1"/>
</dbReference>
<feature type="chain" id="PRO_5015107123" evidence="1">
    <location>
        <begin position="29"/>
        <end position="120"/>
    </location>
</feature>
<dbReference type="Proteomes" id="UP000238479">
    <property type="component" value="Chromosome 3"/>
</dbReference>
<evidence type="ECO:0000256" key="1">
    <source>
        <dbReference type="SAM" id="SignalP"/>
    </source>
</evidence>
<accession>A0A2P6R802</accession>
<dbReference type="InterPro" id="IPR004360">
    <property type="entry name" value="Glyas_Fos-R_dOase_dom"/>
</dbReference>
<protein>
    <submittedName>
        <fullName evidence="3">Putative glyoxalase/Bleomycin resistance protein/Dihydroxybiphenyl dioxygenase</fullName>
    </submittedName>
</protein>
<dbReference type="SUPFAM" id="SSF54593">
    <property type="entry name" value="Glyoxalase/Bleomycin resistance protein/Dihydroxybiphenyl dioxygenase"/>
    <property type="match status" value="1"/>
</dbReference>
<keyword evidence="1" id="KW-0732">Signal</keyword>
<feature type="domain" description="Glyoxalase/fosfomycin resistance/dioxygenase" evidence="2">
    <location>
        <begin position="35"/>
        <end position="59"/>
    </location>
</feature>
<keyword evidence="4" id="KW-1185">Reference proteome</keyword>
<keyword evidence="3" id="KW-0223">Dioxygenase</keyword>
<dbReference type="AlphaFoldDB" id="A0A2P6R802"/>
<feature type="signal peptide" evidence="1">
    <location>
        <begin position="1"/>
        <end position="28"/>
    </location>
</feature>
<dbReference type="GO" id="GO:0051213">
    <property type="term" value="F:dioxygenase activity"/>
    <property type="evidence" value="ECO:0007669"/>
    <property type="project" value="UniProtKB-KW"/>
</dbReference>